<dbReference type="InterPro" id="IPR040161">
    <property type="entry name" value="FB224"/>
</dbReference>
<keyword evidence="3" id="KW-1185">Reference proteome</keyword>
<dbReference type="PANTHER" id="PTHR23015">
    <property type="entry name" value="UNCHARACTERIZED C.ELEGANS PROTEIN"/>
    <property type="match status" value="1"/>
</dbReference>
<dbReference type="GO" id="GO:0045087">
    <property type="term" value="P:innate immune response"/>
    <property type="evidence" value="ECO:0007669"/>
    <property type="project" value="TreeGrafter"/>
</dbReference>
<gene>
    <name evidence="2" type="ORF">CAEBREN_03956</name>
</gene>
<organism evidence="3">
    <name type="scientific">Caenorhabditis brenneri</name>
    <name type="common">Nematode worm</name>
    <dbReference type="NCBI Taxonomy" id="135651"/>
    <lineage>
        <taxon>Eukaryota</taxon>
        <taxon>Metazoa</taxon>
        <taxon>Ecdysozoa</taxon>
        <taxon>Nematoda</taxon>
        <taxon>Chromadorea</taxon>
        <taxon>Rhabditida</taxon>
        <taxon>Rhabditina</taxon>
        <taxon>Rhabditomorpha</taxon>
        <taxon>Rhabditoidea</taxon>
        <taxon>Rhabditidae</taxon>
        <taxon>Peloderinae</taxon>
        <taxon>Caenorhabditis</taxon>
    </lineage>
</organism>
<dbReference type="Pfam" id="PF01827">
    <property type="entry name" value="FTH"/>
    <property type="match status" value="1"/>
</dbReference>
<evidence type="ECO:0000313" key="2">
    <source>
        <dbReference type="EMBL" id="EGT51195.1"/>
    </source>
</evidence>
<dbReference type="InterPro" id="IPR002900">
    <property type="entry name" value="DUF38/FTH_CAE_spp"/>
</dbReference>
<dbReference type="Proteomes" id="UP000008068">
    <property type="component" value="Unassembled WGS sequence"/>
</dbReference>
<feature type="domain" description="DUF38" evidence="1">
    <location>
        <begin position="241"/>
        <end position="351"/>
    </location>
</feature>
<reference evidence="3" key="1">
    <citation type="submission" date="2011-07" db="EMBL/GenBank/DDBJ databases">
        <authorList>
            <consortium name="Caenorhabditis brenneri Sequencing and Analysis Consortium"/>
            <person name="Wilson R.K."/>
        </authorList>
    </citation>
    <scope>NUCLEOTIDE SEQUENCE [LARGE SCALE GENOMIC DNA]</scope>
    <source>
        <strain evidence="3">PB2801</strain>
    </source>
</reference>
<protein>
    <recommendedName>
        <fullName evidence="1">DUF38 domain-containing protein</fullName>
    </recommendedName>
</protein>
<accession>G0N2W2</accession>
<dbReference type="HOGENOM" id="CLU_748478_0_0_1"/>
<dbReference type="PANTHER" id="PTHR23015:SF4">
    <property type="entry name" value="DUF38 DOMAIN-CONTAINING PROTEIN-RELATED"/>
    <property type="match status" value="1"/>
</dbReference>
<dbReference type="EMBL" id="GL379832">
    <property type="protein sequence ID" value="EGT51195.1"/>
    <property type="molecule type" value="Genomic_DNA"/>
</dbReference>
<dbReference type="InParanoid" id="G0N2W2"/>
<evidence type="ECO:0000259" key="1">
    <source>
        <dbReference type="Pfam" id="PF01827"/>
    </source>
</evidence>
<name>G0N2W2_CAEBE</name>
<evidence type="ECO:0000313" key="3">
    <source>
        <dbReference type="Proteomes" id="UP000008068"/>
    </source>
</evidence>
<dbReference type="CDD" id="cd22150">
    <property type="entry name" value="F-box_CeFBXA-like"/>
    <property type="match status" value="1"/>
</dbReference>
<sequence length="370" mass="44081">MVTNYTERPIAARTELMRDVVNWKYRDKSENGFESMTREEYRLLFAEISKALKTEDYYKSLQEVLLENRASVNVCVHGSHAPSAENPFDEKSVDPMNFLSWFEQYSNGIISTDYSNTFNYKQPTFMSIPIEIVGRIMDELVDLESQLCLRRMCRVTKAMIDDRRPKLKSIECRSYEEGVILSFDRQIQRYWRRHENSCVGYNKWNEEIGTEKAINDLIYFLRHPKLELREFKYWNTFSKDNFNTLITTLLQTNRHKIRVKSLVLNWTPQWKMIELMKLMDPEFLRSIEVDPLRGQHVDFSKFVELEAWQRARICIVPNASIVDLRHFLHFQYFEIGFQQLSVWELKEIRNVSGSRCEKGISGHPDRHLDI</sequence>
<dbReference type="AlphaFoldDB" id="G0N2W2"/>
<proteinExistence type="predicted"/>